<dbReference type="InterPro" id="IPR001279">
    <property type="entry name" value="Metallo-B-lactamas"/>
</dbReference>
<comment type="similarity">
    <text evidence="2">Belongs to the UPF0173 family.</text>
</comment>
<dbReference type="InterPro" id="IPR022877">
    <property type="entry name" value="UPF0173"/>
</dbReference>
<dbReference type="Pfam" id="PF13483">
    <property type="entry name" value="Lactamase_B_3"/>
    <property type="match status" value="1"/>
</dbReference>
<name>D1C3Y2_SPHTD</name>
<evidence type="ECO:0000256" key="2">
    <source>
        <dbReference type="HAMAP-Rule" id="MF_00457"/>
    </source>
</evidence>
<dbReference type="EMBL" id="CP001823">
    <property type="protein sequence ID" value="ACZ38949.1"/>
    <property type="molecule type" value="Genomic_DNA"/>
</dbReference>
<dbReference type="AlphaFoldDB" id="D1C3Y2"/>
<dbReference type="InterPro" id="IPR036866">
    <property type="entry name" value="RibonucZ/Hydroxyglut_hydro"/>
</dbReference>
<dbReference type="InParanoid" id="D1C3Y2"/>
<evidence type="ECO:0000256" key="1">
    <source>
        <dbReference type="ARBA" id="ARBA00022801"/>
    </source>
</evidence>
<reference evidence="4 5" key="2">
    <citation type="journal article" date="2010" name="Stand. Genomic Sci.">
        <title>Complete genome sequence of Desulfohalobium retbaense type strain (HR(100)).</title>
        <authorList>
            <person name="Spring S."/>
            <person name="Nolan M."/>
            <person name="Lapidus A."/>
            <person name="Glavina Del Rio T."/>
            <person name="Copeland A."/>
            <person name="Tice H."/>
            <person name="Cheng J.F."/>
            <person name="Lucas S."/>
            <person name="Land M."/>
            <person name="Chen F."/>
            <person name="Bruce D."/>
            <person name="Goodwin L."/>
            <person name="Pitluck S."/>
            <person name="Ivanova N."/>
            <person name="Mavromatis K."/>
            <person name="Mikhailova N."/>
            <person name="Pati A."/>
            <person name="Chen A."/>
            <person name="Palaniappan K."/>
            <person name="Hauser L."/>
            <person name="Chang Y.J."/>
            <person name="Jeffries C.D."/>
            <person name="Munk C."/>
            <person name="Kiss H."/>
            <person name="Chain P."/>
            <person name="Han C."/>
            <person name="Brettin T."/>
            <person name="Detter J.C."/>
            <person name="Schuler E."/>
            <person name="Goker M."/>
            <person name="Rohde M."/>
            <person name="Bristow J."/>
            <person name="Eisen J.A."/>
            <person name="Markowitz V."/>
            <person name="Hugenholtz P."/>
            <person name="Kyrpides N.C."/>
            <person name="Klenk H.P."/>
        </authorList>
    </citation>
    <scope>NUCLEOTIDE SEQUENCE [LARGE SCALE GENOMIC DNA]</scope>
    <source>
        <strain evidence="5">ATCC 49802 / DSM 20745 / S 6022</strain>
    </source>
</reference>
<evidence type="ECO:0000259" key="3">
    <source>
        <dbReference type="SMART" id="SM00849"/>
    </source>
</evidence>
<dbReference type="eggNOG" id="COG2220">
    <property type="taxonomic scope" value="Bacteria"/>
</dbReference>
<dbReference type="InterPro" id="IPR050114">
    <property type="entry name" value="UPF0173_UPF0282_UlaG_hydrolase"/>
</dbReference>
<dbReference type="Gene3D" id="3.60.15.10">
    <property type="entry name" value="Ribonuclease Z/Hydroxyacylglutathione hydrolase-like"/>
    <property type="match status" value="1"/>
</dbReference>
<evidence type="ECO:0000313" key="5">
    <source>
        <dbReference type="Proteomes" id="UP000002027"/>
    </source>
</evidence>
<sequence>MLTIRYLGHSAFALEADGKQVLVDPFLTGNPAGAVTADEVNPTTILLTHAHNDHVGDTVELSKRTGATVFATHELATYLGQKGANAVGANHGGTVAFDGGTAKFVPAWHTSSYLDGDTFVAPGVPAGFVVRFGGQTVYIAGDTCLFGDMALIGEEGLDIAILPIGDHFTMGPADAVRAVKLLKPKVVIPCHYNTFPPIQQDPEQFKRDVEEQTGATCVILKPGEAYQAGS</sequence>
<dbReference type="Proteomes" id="UP000002027">
    <property type="component" value="Chromosome 1"/>
</dbReference>
<dbReference type="PANTHER" id="PTHR43546:SF3">
    <property type="entry name" value="UPF0173 METAL-DEPENDENT HYDROLASE MJ1163"/>
    <property type="match status" value="1"/>
</dbReference>
<proteinExistence type="inferred from homology"/>
<dbReference type="KEGG" id="sti:Sthe_1514"/>
<keyword evidence="1 2" id="KW-0378">Hydrolase</keyword>
<dbReference type="HOGENOM" id="CLU_070010_4_0_0"/>
<organism evidence="4 5">
    <name type="scientific">Sphaerobacter thermophilus (strain ATCC 49802 / DSM 20745 / KCCM 41009 / NCIMB 13125 / S 6022)</name>
    <dbReference type="NCBI Taxonomy" id="479434"/>
    <lineage>
        <taxon>Bacteria</taxon>
        <taxon>Pseudomonadati</taxon>
        <taxon>Thermomicrobiota</taxon>
        <taxon>Thermomicrobia</taxon>
        <taxon>Sphaerobacterales</taxon>
        <taxon>Sphaerobacterineae</taxon>
        <taxon>Sphaerobacteraceae</taxon>
        <taxon>Sphaerobacter</taxon>
    </lineage>
</organism>
<feature type="domain" description="Metallo-beta-lactamase" evidence="3">
    <location>
        <begin position="8"/>
        <end position="191"/>
    </location>
</feature>
<dbReference type="PANTHER" id="PTHR43546">
    <property type="entry name" value="UPF0173 METAL-DEPENDENT HYDROLASE MJ1163-RELATED"/>
    <property type="match status" value="1"/>
</dbReference>
<keyword evidence="5" id="KW-1185">Reference proteome</keyword>
<dbReference type="STRING" id="479434.Sthe_1514"/>
<dbReference type="OrthoDB" id="9805728at2"/>
<dbReference type="FunCoup" id="D1C3Y2">
    <property type="interactions" value="27"/>
</dbReference>
<dbReference type="SUPFAM" id="SSF56281">
    <property type="entry name" value="Metallo-hydrolase/oxidoreductase"/>
    <property type="match status" value="1"/>
</dbReference>
<dbReference type="RefSeq" id="WP_012871996.1">
    <property type="nucleotide sequence ID" value="NC_013523.1"/>
</dbReference>
<protein>
    <recommendedName>
        <fullName evidence="2">UPF0173 metal-dependent hydrolase Sthe_1514</fullName>
    </recommendedName>
</protein>
<evidence type="ECO:0000313" key="4">
    <source>
        <dbReference type="EMBL" id="ACZ38949.1"/>
    </source>
</evidence>
<dbReference type="NCBIfam" id="NF001911">
    <property type="entry name" value="PRK00685.1"/>
    <property type="match status" value="1"/>
</dbReference>
<reference evidence="5" key="1">
    <citation type="submission" date="2009-11" db="EMBL/GenBank/DDBJ databases">
        <title>The complete chromosome 1 of Sphaerobacter thermophilus DSM 20745.</title>
        <authorList>
            <person name="Lucas S."/>
            <person name="Copeland A."/>
            <person name="Lapidus A."/>
            <person name="Glavina del Rio T."/>
            <person name="Dalin E."/>
            <person name="Tice H."/>
            <person name="Bruce D."/>
            <person name="Goodwin L."/>
            <person name="Pitluck S."/>
            <person name="Kyrpides N."/>
            <person name="Mavromatis K."/>
            <person name="Ivanova N."/>
            <person name="Mikhailova N."/>
            <person name="LaButti K.M."/>
            <person name="Clum A."/>
            <person name="Sun H.I."/>
            <person name="Brettin T."/>
            <person name="Detter J.C."/>
            <person name="Han C."/>
            <person name="Larimer F."/>
            <person name="Land M."/>
            <person name="Hauser L."/>
            <person name="Markowitz V."/>
            <person name="Cheng J.F."/>
            <person name="Hugenholtz P."/>
            <person name="Woyke T."/>
            <person name="Wu D."/>
            <person name="Steenblock K."/>
            <person name="Schneider S."/>
            <person name="Pukall R."/>
            <person name="Goeker M."/>
            <person name="Klenk H.P."/>
            <person name="Eisen J.A."/>
        </authorList>
    </citation>
    <scope>NUCLEOTIDE SEQUENCE [LARGE SCALE GENOMIC DNA]</scope>
    <source>
        <strain evidence="5">ATCC 49802 / DSM 20745 / S 6022</strain>
    </source>
</reference>
<dbReference type="SMART" id="SM00849">
    <property type="entry name" value="Lactamase_B"/>
    <property type="match status" value="1"/>
</dbReference>
<accession>D1C3Y2</accession>
<dbReference type="GO" id="GO:0016787">
    <property type="term" value="F:hydrolase activity"/>
    <property type="evidence" value="ECO:0007669"/>
    <property type="project" value="UniProtKB-UniRule"/>
</dbReference>
<gene>
    <name evidence="4" type="ordered locus">Sthe_1514</name>
</gene>
<dbReference type="HAMAP" id="MF_00457">
    <property type="entry name" value="UPF0173"/>
    <property type="match status" value="1"/>
</dbReference>